<sequence length="138" mass="15636">MVVVIFLLGALAMFLGIPVRDAIEHQTLKTWLLEKSIWATILFGFCFAVMMFVKPEGLNFLSGSLYALIFYLSIIGVFVLPTSVWIISVYAFGYIYWFIGGKRKLSVGPLDEPKYGPTKSEANRPRRNRFGKRSDDAD</sequence>
<evidence type="ECO:0000313" key="3">
    <source>
        <dbReference type="EMBL" id="MBB3965439.1"/>
    </source>
</evidence>
<dbReference type="EMBL" id="JACIDW010000010">
    <property type="protein sequence ID" value="MBB3965439.1"/>
    <property type="molecule type" value="Genomic_DNA"/>
</dbReference>
<evidence type="ECO:0000256" key="1">
    <source>
        <dbReference type="SAM" id="MobiDB-lite"/>
    </source>
</evidence>
<protein>
    <submittedName>
        <fullName evidence="3">ABC-type Na+ efflux pump permease subunit</fullName>
    </submittedName>
</protein>
<comment type="caution">
    <text evidence="3">The sequence shown here is derived from an EMBL/GenBank/DDBJ whole genome shotgun (WGS) entry which is preliminary data.</text>
</comment>
<keyword evidence="4" id="KW-1185">Reference proteome</keyword>
<dbReference type="AlphaFoldDB" id="A0A7W6GC46"/>
<accession>A0A7W6GC46</accession>
<organism evidence="3 4">
    <name type="scientific">Rhizobium metallidurans</name>
    <dbReference type="NCBI Taxonomy" id="1265931"/>
    <lineage>
        <taxon>Bacteria</taxon>
        <taxon>Pseudomonadati</taxon>
        <taxon>Pseudomonadota</taxon>
        <taxon>Alphaproteobacteria</taxon>
        <taxon>Hyphomicrobiales</taxon>
        <taxon>Rhizobiaceae</taxon>
        <taxon>Rhizobium/Agrobacterium group</taxon>
        <taxon>Rhizobium</taxon>
    </lineage>
</organism>
<name>A0A7W6GC46_9HYPH</name>
<feature type="region of interest" description="Disordered" evidence="1">
    <location>
        <begin position="106"/>
        <end position="138"/>
    </location>
</feature>
<reference evidence="3 4" key="1">
    <citation type="submission" date="2020-08" db="EMBL/GenBank/DDBJ databases">
        <title>Genomic Encyclopedia of Type Strains, Phase IV (KMG-IV): sequencing the most valuable type-strain genomes for metagenomic binning, comparative biology and taxonomic classification.</title>
        <authorList>
            <person name="Goeker M."/>
        </authorList>
    </citation>
    <scope>NUCLEOTIDE SEQUENCE [LARGE SCALE GENOMIC DNA]</scope>
    <source>
        <strain evidence="3 4">DSM 26575</strain>
    </source>
</reference>
<feature type="transmembrane region" description="Helical" evidence="2">
    <location>
        <begin position="65"/>
        <end position="97"/>
    </location>
</feature>
<evidence type="ECO:0000256" key="2">
    <source>
        <dbReference type="SAM" id="Phobius"/>
    </source>
</evidence>
<dbReference type="RefSeq" id="WP_183901004.1">
    <property type="nucleotide sequence ID" value="NZ_JACIDW010000010.1"/>
</dbReference>
<keyword evidence="2" id="KW-0812">Transmembrane</keyword>
<evidence type="ECO:0000313" key="4">
    <source>
        <dbReference type="Proteomes" id="UP000582090"/>
    </source>
</evidence>
<keyword evidence="2" id="KW-0472">Membrane</keyword>
<proteinExistence type="predicted"/>
<keyword evidence="2" id="KW-1133">Transmembrane helix</keyword>
<gene>
    <name evidence="3" type="ORF">GGQ67_003112</name>
</gene>
<feature type="transmembrane region" description="Helical" evidence="2">
    <location>
        <begin position="32"/>
        <end position="53"/>
    </location>
</feature>
<dbReference type="Proteomes" id="UP000582090">
    <property type="component" value="Unassembled WGS sequence"/>
</dbReference>